<dbReference type="AlphaFoldDB" id="A0A0F9IMN6"/>
<dbReference type="InterPro" id="IPR029044">
    <property type="entry name" value="Nucleotide-diphossugar_trans"/>
</dbReference>
<organism evidence="1">
    <name type="scientific">marine sediment metagenome</name>
    <dbReference type="NCBI Taxonomy" id="412755"/>
    <lineage>
        <taxon>unclassified sequences</taxon>
        <taxon>metagenomes</taxon>
        <taxon>ecological metagenomes</taxon>
    </lineage>
</organism>
<accession>A0A0F9IMN6</accession>
<proteinExistence type="predicted"/>
<comment type="caution">
    <text evidence="1">The sequence shown here is derived from an EMBL/GenBank/DDBJ whole genome shotgun (WGS) entry which is preliminary data.</text>
</comment>
<evidence type="ECO:0000313" key="1">
    <source>
        <dbReference type="EMBL" id="KKL88487.1"/>
    </source>
</evidence>
<name>A0A0F9IMN6_9ZZZZ</name>
<gene>
    <name evidence="1" type="ORF">LCGC14_1924210</name>
</gene>
<evidence type="ECO:0008006" key="2">
    <source>
        <dbReference type="Google" id="ProtNLM"/>
    </source>
</evidence>
<dbReference type="EMBL" id="LAZR01020551">
    <property type="protein sequence ID" value="KKL88487.1"/>
    <property type="molecule type" value="Genomic_DNA"/>
</dbReference>
<reference evidence="1" key="1">
    <citation type="journal article" date="2015" name="Nature">
        <title>Complex archaea that bridge the gap between prokaryotes and eukaryotes.</title>
        <authorList>
            <person name="Spang A."/>
            <person name="Saw J.H."/>
            <person name="Jorgensen S.L."/>
            <person name="Zaremba-Niedzwiedzka K."/>
            <person name="Martijn J."/>
            <person name="Lind A.E."/>
            <person name="van Eijk R."/>
            <person name="Schleper C."/>
            <person name="Guy L."/>
            <person name="Ettema T.J."/>
        </authorList>
    </citation>
    <scope>NUCLEOTIDE SEQUENCE</scope>
</reference>
<sequence length="241" mass="28221">MKKVLIAVPNEGHIDTQVVKALLDIRWGKEYQKSIILPMMDMPIENSRAHTINYFLKGDWDYLFSMDADNPPLSDPLELIELDLDLVGYPTPIWCWNREKNKGPYPIEWNVYDYNFEEGPNRHKQHEPREGLQEVDAIGSGAFLVARRVLEHPTVRYQPFQRRWNDDGTVLLGSDLAFCQKVKKAGFKIHAHFGHICLHYKQVELTAVIDGWNSFYQRKKNKWEKELAEKSHNKFLVESQV</sequence>
<dbReference type="SUPFAM" id="SSF53448">
    <property type="entry name" value="Nucleotide-diphospho-sugar transferases"/>
    <property type="match status" value="1"/>
</dbReference>
<protein>
    <recommendedName>
        <fullName evidence="2">Glycosyltransferase 2-like domain-containing protein</fullName>
    </recommendedName>
</protein>